<comment type="caution">
    <text evidence="1">The sequence shown here is derived from an EMBL/GenBank/DDBJ whole genome shotgun (WGS) entry which is preliminary data.</text>
</comment>
<protein>
    <submittedName>
        <fullName evidence="1">Uncharacterized protein</fullName>
    </submittedName>
</protein>
<gene>
    <name evidence="1" type="ORF">KCH_03100</name>
</gene>
<dbReference type="eggNOG" id="ENOG50320S7">
    <property type="taxonomic scope" value="Bacteria"/>
</dbReference>
<evidence type="ECO:0000313" key="1">
    <source>
        <dbReference type="EMBL" id="KDN87897.1"/>
    </source>
</evidence>
<dbReference type="HOGENOM" id="CLU_1600514_0_0_11"/>
<dbReference type="AlphaFoldDB" id="A0A066Z308"/>
<name>A0A066Z308_9ACTN</name>
<accession>A0A066Z308</accession>
<dbReference type="EMBL" id="JNBY01000014">
    <property type="protein sequence ID" value="KDN87897.1"/>
    <property type="molecule type" value="Genomic_DNA"/>
</dbReference>
<organism evidence="1 2">
    <name type="scientific">Kitasatospora cheerisanensis KCTC 2395</name>
    <dbReference type="NCBI Taxonomy" id="1348663"/>
    <lineage>
        <taxon>Bacteria</taxon>
        <taxon>Bacillati</taxon>
        <taxon>Actinomycetota</taxon>
        <taxon>Actinomycetes</taxon>
        <taxon>Kitasatosporales</taxon>
        <taxon>Streptomycetaceae</taxon>
        <taxon>Kitasatospora</taxon>
    </lineage>
</organism>
<evidence type="ECO:0000313" key="2">
    <source>
        <dbReference type="Proteomes" id="UP000027178"/>
    </source>
</evidence>
<dbReference type="PATRIC" id="fig|1348663.4.peg.289"/>
<sequence length="166" mass="17558">MRRAIGLAVLVALALLGWWVVRWATEEAPPVGDGRACTGTDLPLDQALAACGLDLPARATDVHYLARADPDTGRVHLAVALHSTRDAMTDYLKQHGLTADQVAKLDDGPYEHGDVADYRGLCGNTAKIPAIRVPVPPGTGQAAVVVEMDGRAIREHTAVILEAAPN</sequence>
<proteinExistence type="predicted"/>
<dbReference type="Proteomes" id="UP000027178">
    <property type="component" value="Unassembled WGS sequence"/>
</dbReference>
<reference evidence="1 2" key="1">
    <citation type="submission" date="2014-05" db="EMBL/GenBank/DDBJ databases">
        <title>Draft Genome Sequence of Kitasatospora cheerisanensis KCTC 2395.</title>
        <authorList>
            <person name="Nam D.H."/>
        </authorList>
    </citation>
    <scope>NUCLEOTIDE SEQUENCE [LARGE SCALE GENOMIC DNA]</scope>
    <source>
        <strain evidence="1 2">KCTC 2395</strain>
    </source>
</reference>
<keyword evidence="2" id="KW-1185">Reference proteome</keyword>